<sequence length="333" mass="38807">MKIVNLEGKIICQDPASRLQKTLYTNLEKNFWKRLLLKILITKPISWLVNLYFYSPWSRQYALKIIEKHQIDLNLFEKQKISSYNDFFTRKYKELAIPQDNFAFISPCESKLSIYPIAKKALYCIKETNYSLVDLLQNPTLAQEYEEGYLLIFRLEPHDYHRYLFVDEGFFQMPPCKIKGKLHTVNPIAFESFDVFKTNTREYSILQTKNFDKIVQIEVGATLVGKIENYPLQTFSKGQEKGYFDTGGSTIIILVKKNIVAFDHRILEHTQKRCETQIPILTVIGKKITPTKTHQITYKSSASENIATQPKSYQNSNCTTQANHKESEVQTLE</sequence>
<evidence type="ECO:0000256" key="2">
    <source>
        <dbReference type="ARBA" id="ARBA00023145"/>
    </source>
</evidence>
<dbReference type="RefSeq" id="WP_341833685.1">
    <property type="nucleotide sequence ID" value="NZ_CP128397.1"/>
</dbReference>
<protein>
    <submittedName>
        <fullName evidence="6">Phosphatidylserine decarboxylase</fullName>
    </submittedName>
</protein>
<dbReference type="EMBL" id="CP128397">
    <property type="protein sequence ID" value="WZN38328.1"/>
    <property type="molecule type" value="Genomic_DNA"/>
</dbReference>
<evidence type="ECO:0000313" key="7">
    <source>
        <dbReference type="Proteomes" id="UP001470586"/>
    </source>
</evidence>
<reference evidence="6" key="1">
    <citation type="submission" date="2023-06" db="EMBL/GenBank/DDBJ databases">
        <title>Complete Genome of Candidatus Phytoplasma asteris M33.</title>
        <authorList>
            <person name="Toth R."/>
            <person name="Ilic A.-M."/>
            <person name="Huettel B."/>
            <person name="Duduk B."/>
            <person name="Kube M."/>
        </authorList>
    </citation>
    <scope>NUCLEOTIDE SEQUENCE [LARGE SCALE GENOMIC DNA]</scope>
    <source>
        <strain evidence="6">M33</strain>
    </source>
</reference>
<organism evidence="6 7">
    <name type="scientific">Candidatus Phytoplasma asteris</name>
    <dbReference type="NCBI Taxonomy" id="85620"/>
    <lineage>
        <taxon>Bacteria</taxon>
        <taxon>Bacillati</taxon>
        <taxon>Mycoplasmatota</taxon>
        <taxon>Mollicutes</taxon>
        <taxon>Acholeplasmatales</taxon>
        <taxon>Acholeplasmataceae</taxon>
        <taxon>Candidatus Phytoplasma</taxon>
        <taxon>16SrI (Aster yellows group)</taxon>
    </lineage>
</organism>
<dbReference type="PANTHER" id="PTHR10067:SF17">
    <property type="entry name" value="PHOSPHATIDYLSERINE DECARBOXYLASE PROENZYME 2"/>
    <property type="match status" value="1"/>
</dbReference>
<dbReference type="Pfam" id="PF02666">
    <property type="entry name" value="PS_Dcarbxylase"/>
    <property type="match status" value="1"/>
</dbReference>
<name>A0ABZ2YFQ9_9MOLU</name>
<evidence type="ECO:0000256" key="4">
    <source>
        <dbReference type="ARBA" id="ARBA00023317"/>
    </source>
</evidence>
<accession>A0ABZ2YFQ9</accession>
<evidence type="ECO:0000256" key="5">
    <source>
        <dbReference type="SAM" id="MobiDB-lite"/>
    </source>
</evidence>
<keyword evidence="7" id="KW-1185">Reference proteome</keyword>
<dbReference type="InterPro" id="IPR003817">
    <property type="entry name" value="PS_Dcarbxylase"/>
</dbReference>
<feature type="compositionally biased region" description="Basic and acidic residues" evidence="5">
    <location>
        <begin position="323"/>
        <end position="333"/>
    </location>
</feature>
<dbReference type="PANTHER" id="PTHR10067">
    <property type="entry name" value="PHOSPHATIDYLSERINE DECARBOXYLASE"/>
    <property type="match status" value="1"/>
</dbReference>
<keyword evidence="2" id="KW-0865">Zymogen</keyword>
<keyword evidence="3" id="KW-0456">Lyase</keyword>
<feature type="compositionally biased region" description="Polar residues" evidence="5">
    <location>
        <begin position="309"/>
        <end position="322"/>
    </location>
</feature>
<gene>
    <name evidence="6" type="ORF">M33023_01330</name>
</gene>
<keyword evidence="1" id="KW-0210">Decarboxylase</keyword>
<evidence type="ECO:0000313" key="6">
    <source>
        <dbReference type="EMBL" id="WZN38328.1"/>
    </source>
</evidence>
<evidence type="ECO:0000256" key="3">
    <source>
        <dbReference type="ARBA" id="ARBA00023239"/>
    </source>
</evidence>
<proteinExistence type="predicted"/>
<evidence type="ECO:0000256" key="1">
    <source>
        <dbReference type="ARBA" id="ARBA00022793"/>
    </source>
</evidence>
<dbReference type="Proteomes" id="UP001470586">
    <property type="component" value="Chromosome"/>
</dbReference>
<feature type="region of interest" description="Disordered" evidence="5">
    <location>
        <begin position="309"/>
        <end position="333"/>
    </location>
</feature>
<keyword evidence="4" id="KW-0670">Pyruvate</keyword>